<accession>A0A9Y1BPI6</accession>
<gene>
    <name evidence="1" type="ORF">K9W46_10585</name>
</gene>
<dbReference type="AlphaFoldDB" id="A0A9Y1BPI6"/>
<evidence type="ECO:0000313" key="1">
    <source>
        <dbReference type="EMBL" id="UJG42818.1"/>
    </source>
</evidence>
<organism evidence="1">
    <name type="scientific">Candidatus Heimdallarchaeum endolithica</name>
    <dbReference type="NCBI Taxonomy" id="2876572"/>
    <lineage>
        <taxon>Archaea</taxon>
        <taxon>Promethearchaeati</taxon>
        <taxon>Candidatus Heimdallarchaeota</taxon>
        <taxon>Candidatus Heimdallarchaeia (ex Rinke et al. 2021) (nom. nud.)</taxon>
        <taxon>Candidatus Heimdallarchaeales</taxon>
        <taxon>Candidatus Heimdallarchaeaceae</taxon>
        <taxon>Candidatus Heimdallarchaeum</taxon>
    </lineage>
</organism>
<reference evidence="1" key="1">
    <citation type="journal article" date="2022" name="Nat. Microbiol.">
        <title>Unique mobile elements and scalable gene flow at the prokaryote-eukaryote boundary revealed by circularized Asgard archaea genomes.</title>
        <authorList>
            <person name="Wu F."/>
            <person name="Speth D.R."/>
            <person name="Philosof A."/>
            <person name="Cremiere A."/>
            <person name="Narayanan A."/>
            <person name="Barco R.A."/>
            <person name="Connon S.A."/>
            <person name="Amend J.P."/>
            <person name="Antoshechkin I.A."/>
            <person name="Orphan V.J."/>
        </authorList>
    </citation>
    <scope>NUCLEOTIDE SEQUENCE</scope>
    <source>
        <strain evidence="1">PR6</strain>
    </source>
</reference>
<proteinExistence type="predicted"/>
<name>A0A9Y1BPI6_9ARCH</name>
<dbReference type="Proteomes" id="UP001200513">
    <property type="component" value="Chromosome"/>
</dbReference>
<dbReference type="EMBL" id="CP084167">
    <property type="protein sequence ID" value="UJG42818.1"/>
    <property type="molecule type" value="Genomic_DNA"/>
</dbReference>
<protein>
    <submittedName>
        <fullName evidence="1">Uncharacterized protein</fullName>
    </submittedName>
</protein>
<sequence>MTVSERGKDKFFSNVYYDFKGEKNRLSTEIIPFEFEAVIREEHLITVKDIRIKAGIKYHLHIKSLETDQKLQGVDLLIRKRGEKIVFTLSHRMKKLFKKGEKVKVSIFCPTEEFYGRKQKEGIRDVSIHNDEILCIAFIYQMGENKGLISLNSENEEYLSKLEGIQETFHILDDRIIRRDEEGNVPFEAKSYSNYAIIRYYTIMNRYDFIKNQENHSSVYTYFVGDEKILPTVTSVKACLVIVINKSLIPICLEERVRKEINMFLDKKMPLFKIQDQLYELKRVILQYIRAYYRPIIAEETYNEFNIKSMIFHLNRKTSPVYKAIISLVSFDNYISVEKLVNYVEEKYKIKDRRYISESLTELINLGIIKRKVEDGKVGVGVVRSYDEKR</sequence>